<sequence length="124" mass="13977">MAVEKGENGKLKCSIEYTLKKIGGKWKTVILWHLGTDGVHRYNELRRLLPGVAHKVLSQQLKELEEDGFIIRTSYDTVPPKVEYSLSDFGSTVMPVLQAMHKWGRAHGPFSDEVSPVDISINID</sequence>
<proteinExistence type="predicted"/>
<dbReference type="EMBL" id="LQQY01000016">
    <property type="protein sequence ID" value="KZE48723.1"/>
    <property type="molecule type" value="Genomic_DNA"/>
</dbReference>
<dbReference type="Gene3D" id="1.10.10.10">
    <property type="entry name" value="Winged helix-like DNA-binding domain superfamily/Winged helix DNA-binding domain"/>
    <property type="match status" value="1"/>
</dbReference>
<reference evidence="5" key="1">
    <citation type="submission" date="2016-01" db="EMBL/GenBank/DDBJ databases">
        <title>Whole genome sequencing of Bhargavaea cecembensis T14.</title>
        <authorList>
            <person name="Hong K.W."/>
        </authorList>
    </citation>
    <scope>NUCLEOTIDE SEQUENCE [LARGE SCALE GENOMIC DNA]</scope>
    <source>
        <strain evidence="5">M19</strain>
    </source>
</reference>
<keyword evidence="3" id="KW-0804">Transcription</keyword>
<dbReference type="GO" id="GO:0003677">
    <property type="term" value="F:DNA binding"/>
    <property type="evidence" value="ECO:0007669"/>
    <property type="project" value="UniProtKB-KW"/>
</dbReference>
<dbReference type="PROSITE" id="PS51118">
    <property type="entry name" value="HTH_HXLR"/>
    <property type="match status" value="1"/>
</dbReference>
<dbReference type="PANTHER" id="PTHR33204">
    <property type="entry name" value="TRANSCRIPTIONAL REGULATOR, MARR FAMILY"/>
    <property type="match status" value="1"/>
</dbReference>
<dbReference type="Proteomes" id="UP000076510">
    <property type="component" value="Unassembled WGS sequence"/>
</dbReference>
<dbReference type="InterPro" id="IPR036390">
    <property type="entry name" value="WH_DNA-bd_sf"/>
</dbReference>
<evidence type="ECO:0000256" key="1">
    <source>
        <dbReference type="ARBA" id="ARBA00023015"/>
    </source>
</evidence>
<dbReference type="OrthoDB" id="9791143at2"/>
<dbReference type="RefSeq" id="WP_048005058.1">
    <property type="nucleotide sequence ID" value="NZ_CP047095.1"/>
</dbReference>
<keyword evidence="1" id="KW-0805">Transcription regulation</keyword>
<dbReference type="InterPro" id="IPR036388">
    <property type="entry name" value="WH-like_DNA-bd_sf"/>
</dbReference>
<evidence type="ECO:0000256" key="3">
    <source>
        <dbReference type="ARBA" id="ARBA00023163"/>
    </source>
</evidence>
<dbReference type="PANTHER" id="PTHR33204:SF29">
    <property type="entry name" value="TRANSCRIPTIONAL REGULATOR"/>
    <property type="match status" value="1"/>
</dbReference>
<name>A0A0J5V1P0_9BACI</name>
<dbReference type="AlphaFoldDB" id="A0A0J5V1P0"/>
<dbReference type="InterPro" id="IPR002577">
    <property type="entry name" value="HTH_HxlR"/>
</dbReference>
<evidence type="ECO:0000313" key="5">
    <source>
        <dbReference type="Proteomes" id="UP000076510"/>
    </source>
</evidence>
<dbReference type="PATRIC" id="fig|189381.10.peg.2956"/>
<accession>A0A0J5V1P0</accession>
<dbReference type="Pfam" id="PF01638">
    <property type="entry name" value="HxlR"/>
    <property type="match status" value="1"/>
</dbReference>
<gene>
    <name evidence="4" type="ORF">AV649_19315</name>
</gene>
<comment type="caution">
    <text evidence="4">The sequence shown here is derived from an EMBL/GenBank/DDBJ whole genome shotgun (WGS) entry which is preliminary data.</text>
</comment>
<evidence type="ECO:0000256" key="2">
    <source>
        <dbReference type="ARBA" id="ARBA00023125"/>
    </source>
</evidence>
<evidence type="ECO:0000313" key="4">
    <source>
        <dbReference type="EMBL" id="KZE48723.1"/>
    </source>
</evidence>
<dbReference type="SUPFAM" id="SSF46785">
    <property type="entry name" value="Winged helix' DNA-binding domain"/>
    <property type="match status" value="1"/>
</dbReference>
<organism evidence="4 5">
    <name type="scientific">Rossellomorea marisflavi</name>
    <dbReference type="NCBI Taxonomy" id="189381"/>
    <lineage>
        <taxon>Bacteria</taxon>
        <taxon>Bacillati</taxon>
        <taxon>Bacillota</taxon>
        <taxon>Bacilli</taxon>
        <taxon>Bacillales</taxon>
        <taxon>Bacillaceae</taxon>
        <taxon>Rossellomorea</taxon>
    </lineage>
</organism>
<keyword evidence="2" id="KW-0238">DNA-binding</keyword>
<protein>
    <submittedName>
        <fullName evidence="4">HxlR family transcriptional regulator</fullName>
    </submittedName>
</protein>